<dbReference type="EMBL" id="MU006294">
    <property type="protein sequence ID" value="KAF2854002.1"/>
    <property type="molecule type" value="Genomic_DNA"/>
</dbReference>
<proteinExistence type="predicted"/>
<name>A0A6A7BFG9_9PLEO</name>
<keyword evidence="2" id="KW-1185">Reference proteome</keyword>
<accession>A0A6A7BFG9</accession>
<dbReference type="OrthoDB" id="3796140at2759"/>
<dbReference type="Proteomes" id="UP000799423">
    <property type="component" value="Unassembled WGS sequence"/>
</dbReference>
<gene>
    <name evidence="1" type="ORF">T440DRAFT_444062</name>
</gene>
<evidence type="ECO:0000313" key="1">
    <source>
        <dbReference type="EMBL" id="KAF2854002.1"/>
    </source>
</evidence>
<reference evidence="1" key="1">
    <citation type="submission" date="2020-01" db="EMBL/GenBank/DDBJ databases">
        <authorList>
            <consortium name="DOE Joint Genome Institute"/>
            <person name="Haridas S."/>
            <person name="Albert R."/>
            <person name="Binder M."/>
            <person name="Bloem J."/>
            <person name="Labutti K."/>
            <person name="Salamov A."/>
            <person name="Andreopoulos B."/>
            <person name="Baker S.E."/>
            <person name="Barry K."/>
            <person name="Bills G."/>
            <person name="Bluhm B.H."/>
            <person name="Cannon C."/>
            <person name="Castanera R."/>
            <person name="Culley D.E."/>
            <person name="Daum C."/>
            <person name="Ezra D."/>
            <person name="Gonzalez J.B."/>
            <person name="Henrissat B."/>
            <person name="Kuo A."/>
            <person name="Liang C."/>
            <person name="Lipzen A."/>
            <person name="Lutzoni F."/>
            <person name="Magnuson J."/>
            <person name="Mondo S."/>
            <person name="Nolan M."/>
            <person name="Ohm R."/>
            <person name="Pangilinan J."/>
            <person name="Park H.-J."/>
            <person name="Ramirez L."/>
            <person name="Alfaro M."/>
            <person name="Sun H."/>
            <person name="Tritt A."/>
            <person name="Yoshinaga Y."/>
            <person name="Zwiers L.-H."/>
            <person name="Turgeon B.G."/>
            <person name="Goodwin S.B."/>
            <person name="Spatafora J.W."/>
            <person name="Crous P.W."/>
            <person name="Grigoriev I.V."/>
        </authorList>
    </citation>
    <scope>NUCLEOTIDE SEQUENCE</scope>
    <source>
        <strain evidence="1">IPT5</strain>
    </source>
</reference>
<sequence>MAGKSSSRRRQERIEKLGRMHIATQLPVRTLKRSGRKQLQRERAPHLWIYPGLENPAYAATMIHPRASLLGLPIELRQRILHKTLEMEELEVAAAQETATEEEKQNELIAIRTLREDWLTSVAFTTREIKLLKAFSRHTVLLCSISPSVRKDMRWVRGRLRLDLISHMDSKRKRRTDVPHLPTVAAGHAFLAQRSLHTYAIPTKKGKTIQGRIKRGSEKKSRPPKCWACMERHTTGDPKCPMERREPERWLAITKRVGGRRVEKQESLMGTKVVFDD</sequence>
<protein>
    <submittedName>
        <fullName evidence="1">Uncharacterized protein</fullName>
    </submittedName>
</protein>
<dbReference type="AlphaFoldDB" id="A0A6A7BFG9"/>
<evidence type="ECO:0000313" key="2">
    <source>
        <dbReference type="Proteomes" id="UP000799423"/>
    </source>
</evidence>
<organism evidence="1 2">
    <name type="scientific">Plenodomus tracheiphilus IPT5</name>
    <dbReference type="NCBI Taxonomy" id="1408161"/>
    <lineage>
        <taxon>Eukaryota</taxon>
        <taxon>Fungi</taxon>
        <taxon>Dikarya</taxon>
        <taxon>Ascomycota</taxon>
        <taxon>Pezizomycotina</taxon>
        <taxon>Dothideomycetes</taxon>
        <taxon>Pleosporomycetidae</taxon>
        <taxon>Pleosporales</taxon>
        <taxon>Pleosporineae</taxon>
        <taxon>Leptosphaeriaceae</taxon>
        <taxon>Plenodomus</taxon>
    </lineage>
</organism>